<dbReference type="Gene3D" id="3.40.50.2020">
    <property type="match status" value="1"/>
</dbReference>
<dbReference type="InterPro" id="IPR000836">
    <property type="entry name" value="PRTase_dom"/>
</dbReference>
<dbReference type="CDD" id="cd06223">
    <property type="entry name" value="PRTases_typeI"/>
    <property type="match status" value="1"/>
</dbReference>
<accession>A0ABW2SJZ6</accession>
<evidence type="ECO:0000313" key="4">
    <source>
        <dbReference type="Proteomes" id="UP001596527"/>
    </source>
</evidence>
<dbReference type="Proteomes" id="UP001596527">
    <property type="component" value="Unassembled WGS sequence"/>
</dbReference>
<evidence type="ECO:0000256" key="1">
    <source>
        <dbReference type="ARBA" id="ARBA00008007"/>
    </source>
</evidence>
<evidence type="ECO:0000256" key="2">
    <source>
        <dbReference type="SAM" id="MobiDB-lite"/>
    </source>
</evidence>
<dbReference type="EMBL" id="JBHTEF010000001">
    <property type="protein sequence ID" value="MFC7580176.1"/>
    <property type="molecule type" value="Genomic_DNA"/>
</dbReference>
<reference evidence="4" key="1">
    <citation type="journal article" date="2019" name="Int. J. Syst. Evol. Microbiol.">
        <title>The Global Catalogue of Microorganisms (GCM) 10K type strain sequencing project: providing services to taxonomists for standard genome sequencing and annotation.</title>
        <authorList>
            <consortium name="The Broad Institute Genomics Platform"/>
            <consortium name="The Broad Institute Genome Sequencing Center for Infectious Disease"/>
            <person name="Wu L."/>
            <person name="Ma J."/>
        </authorList>
    </citation>
    <scope>NUCLEOTIDE SEQUENCE [LARGE SCALE GENOMIC DNA]</scope>
    <source>
        <strain evidence="4">CCUG 56698</strain>
    </source>
</reference>
<proteinExistence type="inferred from homology"/>
<dbReference type="SUPFAM" id="SSF53271">
    <property type="entry name" value="PRTase-like"/>
    <property type="match status" value="1"/>
</dbReference>
<dbReference type="PANTHER" id="PTHR47505:SF1">
    <property type="entry name" value="DNA UTILIZATION PROTEIN YHGH"/>
    <property type="match status" value="1"/>
</dbReference>
<dbReference type="InterPro" id="IPR029057">
    <property type="entry name" value="PRTase-like"/>
</dbReference>
<evidence type="ECO:0000313" key="3">
    <source>
        <dbReference type="EMBL" id="MFC7580176.1"/>
    </source>
</evidence>
<name>A0ABW2SJZ6_9ACTO</name>
<sequence>MGVRGANGAGGPSGFAARLLDALLPVQCVGCGTWDTVLCPACARLADGTEPDWHVLETSPPSPDLGVWTLGEYEGRLRRIVLAAKHGERVGLAGFLERAGRALGEGVAASGLVDGARGEAEDIWVVPAPSGWRRRFRGQMVAPDVARGVGSELARSTGLRVRVISCVRLRAGAPSQSGRSAEERRSGRAGSMASAADVPPGVAVVLVDDVITTGATLRELARVCGTGTVAAAALCRAGPRTG</sequence>
<feature type="region of interest" description="Disordered" evidence="2">
    <location>
        <begin position="175"/>
        <end position="195"/>
    </location>
</feature>
<organism evidence="3 4">
    <name type="scientific">Schaalia naturae</name>
    <dbReference type="NCBI Taxonomy" id="635203"/>
    <lineage>
        <taxon>Bacteria</taxon>
        <taxon>Bacillati</taxon>
        <taxon>Actinomycetota</taxon>
        <taxon>Actinomycetes</taxon>
        <taxon>Actinomycetales</taxon>
        <taxon>Actinomycetaceae</taxon>
        <taxon>Schaalia</taxon>
    </lineage>
</organism>
<dbReference type="InterPro" id="IPR051910">
    <property type="entry name" value="ComF/GntX_DNA_util-trans"/>
</dbReference>
<dbReference type="RefSeq" id="WP_380971940.1">
    <property type="nucleotide sequence ID" value="NZ_JBHTEF010000001.1"/>
</dbReference>
<keyword evidence="4" id="KW-1185">Reference proteome</keyword>
<protein>
    <submittedName>
        <fullName evidence="3">ComF family protein</fullName>
    </submittedName>
</protein>
<comment type="caution">
    <text evidence="3">The sequence shown here is derived from an EMBL/GenBank/DDBJ whole genome shotgun (WGS) entry which is preliminary data.</text>
</comment>
<comment type="similarity">
    <text evidence="1">Belongs to the ComF/GntX family.</text>
</comment>
<gene>
    <name evidence="3" type="ORF">ACFQWG_02930</name>
</gene>
<dbReference type="PANTHER" id="PTHR47505">
    <property type="entry name" value="DNA UTILIZATION PROTEIN YHGH"/>
    <property type="match status" value="1"/>
</dbReference>